<name>A0ABS3M4A1_9BACT</name>
<sequence>MMTERVLHTSYRFVRQGHEQLLIIDRGRLAKRQVIRLSEVFKVTPMRRMGGLSHFVMIVYGANRLLAVQPEEEKAFCKELMKRMNDYDEENI</sequence>
<gene>
    <name evidence="1" type="ORF">JHU38_04325</name>
</gene>
<dbReference type="RefSeq" id="WP_107583067.1">
    <property type="nucleotide sequence ID" value="NZ_JAERMS010000008.1"/>
</dbReference>
<evidence type="ECO:0000313" key="2">
    <source>
        <dbReference type="Proteomes" id="UP000664265"/>
    </source>
</evidence>
<reference evidence="1 2" key="1">
    <citation type="submission" date="2021-01" db="EMBL/GenBank/DDBJ databases">
        <title>Prevotella A2931 sp. nov.</title>
        <authorList>
            <person name="Buhl M."/>
            <person name="Oberhettinger P."/>
        </authorList>
    </citation>
    <scope>NUCLEOTIDE SEQUENCE [LARGE SCALE GENOMIC DNA]</scope>
    <source>
        <strain evidence="1 2">A2931</strain>
    </source>
</reference>
<dbReference type="EMBL" id="JAERMS010000008">
    <property type="protein sequence ID" value="MBO1363009.1"/>
    <property type="molecule type" value="Genomic_DNA"/>
</dbReference>
<accession>A0ABS3M4A1</accession>
<evidence type="ECO:0000313" key="1">
    <source>
        <dbReference type="EMBL" id="MBO1363009.1"/>
    </source>
</evidence>
<comment type="caution">
    <text evidence="1">The sequence shown here is derived from an EMBL/GenBank/DDBJ whole genome shotgun (WGS) entry which is preliminary data.</text>
</comment>
<keyword evidence="2" id="KW-1185">Reference proteome</keyword>
<proteinExistence type="predicted"/>
<organism evidence="1 2">
    <name type="scientific">Prevotella illustrans</name>
    <dbReference type="NCBI Taxonomy" id="2800387"/>
    <lineage>
        <taxon>Bacteria</taxon>
        <taxon>Pseudomonadati</taxon>
        <taxon>Bacteroidota</taxon>
        <taxon>Bacteroidia</taxon>
        <taxon>Bacteroidales</taxon>
        <taxon>Prevotellaceae</taxon>
        <taxon>Prevotella</taxon>
    </lineage>
</organism>
<evidence type="ECO:0008006" key="3">
    <source>
        <dbReference type="Google" id="ProtNLM"/>
    </source>
</evidence>
<protein>
    <recommendedName>
        <fullName evidence="3">DUF304 domain-containing protein</fullName>
    </recommendedName>
</protein>
<dbReference type="Proteomes" id="UP000664265">
    <property type="component" value="Unassembled WGS sequence"/>
</dbReference>